<evidence type="ECO:0000259" key="3">
    <source>
        <dbReference type="PROSITE" id="PS50835"/>
    </source>
</evidence>
<dbReference type="VEuPathDB" id="ToxoDB:TGP89_239090"/>
<dbReference type="SUPFAM" id="SSF74877">
    <property type="entry name" value="Major surface antigen p30, SAG1"/>
    <property type="match status" value="2"/>
</dbReference>
<dbReference type="Proteomes" id="UP000028828">
    <property type="component" value="Unassembled WGS sequence"/>
</dbReference>
<proteinExistence type="predicted"/>
<dbReference type="PROSITE" id="PS50835">
    <property type="entry name" value="IG_LIKE"/>
    <property type="match status" value="1"/>
</dbReference>
<feature type="chain" id="PRO_5001808917" evidence="2">
    <location>
        <begin position="25"/>
        <end position="294"/>
    </location>
</feature>
<comment type="caution">
    <text evidence="4">The sequence shown here is derived from an EMBL/GenBank/DDBJ whole genome shotgun (WGS) entry which is preliminary data.</text>
</comment>
<gene>
    <name evidence="4" type="ORF">TGP89_239090</name>
</gene>
<dbReference type="InterPro" id="IPR007226">
    <property type="entry name" value="SRS_dom"/>
</dbReference>
<dbReference type="InterPro" id="IPR036755">
    <property type="entry name" value="SRS_dom_sf"/>
</dbReference>
<sequence>MQATGASVSLAVVLAFLCVLPVFSETSQAPEGTDTTPSCTEKSTLTLILQGNDREASFRCPATWTLQPADLTQAYENADSSNTVALDTLVSGATLIHDSENSKYTLTLPSERTDKTFQYKCQKPSQDASGKNTVNSASQSCKIVVKVFASEIKSAIECKEGEINVATVKVTGNALSLKCKNLTLDPPDVQNVYDDEDGKCESKVALTSLVDGSLAAVAAEQQDNGEYALSISELPTDAKHLCYKCVAKQSKTQAGDASKECMLKLTVASGAAAFATASISVGILASLASFLSAN</sequence>
<evidence type="ECO:0000313" key="5">
    <source>
        <dbReference type="Proteomes" id="UP000028828"/>
    </source>
</evidence>
<reference evidence="4 5" key="1">
    <citation type="submission" date="2014-03" db="EMBL/GenBank/DDBJ databases">
        <authorList>
            <person name="Sibley D."/>
            <person name="Venepally P."/>
            <person name="Karamycheva S."/>
            <person name="Hadjithomas M."/>
            <person name="Khan A."/>
            <person name="Brunk B."/>
            <person name="Roos D."/>
            <person name="Caler E."/>
            <person name="Lorenzi H."/>
        </authorList>
    </citation>
    <scope>NUCLEOTIDE SEQUENCE [LARGE SCALE GENOMIC DNA]</scope>
    <source>
        <strain evidence="5">p89</strain>
    </source>
</reference>
<dbReference type="InterPro" id="IPR007110">
    <property type="entry name" value="Ig-like_dom"/>
</dbReference>
<protein>
    <submittedName>
        <fullName evidence="4">SAG-related sequence SRS23</fullName>
    </submittedName>
</protein>
<feature type="domain" description="Ig-like" evidence="3">
    <location>
        <begin position="21"/>
        <end position="138"/>
    </location>
</feature>
<accession>A0A086K489</accession>
<dbReference type="EMBL" id="AEYI02001294">
    <property type="protein sequence ID" value="KFG39207.1"/>
    <property type="molecule type" value="Genomic_DNA"/>
</dbReference>
<dbReference type="GO" id="GO:0016020">
    <property type="term" value="C:membrane"/>
    <property type="evidence" value="ECO:0007669"/>
    <property type="project" value="InterPro"/>
</dbReference>
<organism evidence="4 5">
    <name type="scientific">Toxoplasma gondii p89</name>
    <dbReference type="NCBI Taxonomy" id="943119"/>
    <lineage>
        <taxon>Eukaryota</taxon>
        <taxon>Sar</taxon>
        <taxon>Alveolata</taxon>
        <taxon>Apicomplexa</taxon>
        <taxon>Conoidasida</taxon>
        <taxon>Coccidia</taxon>
        <taxon>Eucoccidiorida</taxon>
        <taxon>Eimeriorina</taxon>
        <taxon>Sarcocystidae</taxon>
        <taxon>Toxoplasma</taxon>
    </lineage>
</organism>
<evidence type="ECO:0000256" key="1">
    <source>
        <dbReference type="SAM" id="Phobius"/>
    </source>
</evidence>
<keyword evidence="1" id="KW-0812">Transmembrane</keyword>
<keyword evidence="1" id="KW-1133">Transmembrane helix</keyword>
<keyword evidence="1" id="KW-0472">Membrane</keyword>
<dbReference type="Pfam" id="PF04092">
    <property type="entry name" value="SAG"/>
    <property type="match status" value="2"/>
</dbReference>
<evidence type="ECO:0000256" key="2">
    <source>
        <dbReference type="SAM" id="SignalP"/>
    </source>
</evidence>
<dbReference type="Gene3D" id="2.60.40.1320">
    <property type="entry name" value="SRS domain"/>
    <property type="match status" value="2"/>
</dbReference>
<feature type="transmembrane region" description="Helical" evidence="1">
    <location>
        <begin position="267"/>
        <end position="291"/>
    </location>
</feature>
<keyword evidence="2" id="KW-0732">Signal</keyword>
<evidence type="ECO:0000313" key="4">
    <source>
        <dbReference type="EMBL" id="KFG39207.1"/>
    </source>
</evidence>
<dbReference type="AlphaFoldDB" id="A0A086K489"/>
<name>A0A086K489_TOXGO</name>
<dbReference type="OrthoDB" id="331015at2759"/>
<feature type="signal peptide" evidence="2">
    <location>
        <begin position="1"/>
        <end position="24"/>
    </location>
</feature>